<dbReference type="InterPro" id="IPR001789">
    <property type="entry name" value="Sig_transdc_resp-reg_receiver"/>
</dbReference>
<dbReference type="GO" id="GO:0003700">
    <property type="term" value="F:DNA-binding transcription factor activity"/>
    <property type="evidence" value="ECO:0007669"/>
    <property type="project" value="InterPro"/>
</dbReference>
<dbReference type="SMART" id="SM00448">
    <property type="entry name" value="REC"/>
    <property type="match status" value="1"/>
</dbReference>
<comment type="caution">
    <text evidence="8">Lacks conserved residue(s) required for the propagation of feature annotation.</text>
</comment>
<comment type="subcellular location">
    <subcellularLocation>
        <location evidence="1">Nucleus</location>
    </subcellularLocation>
</comment>
<proteinExistence type="predicted"/>
<dbReference type="Pfam" id="PF00447">
    <property type="entry name" value="HSF_DNA-bind"/>
    <property type="match status" value="1"/>
</dbReference>
<dbReference type="CDD" id="cd17546">
    <property type="entry name" value="REC_hyHK_CKI1_RcsC-like"/>
    <property type="match status" value="1"/>
</dbReference>
<dbReference type="Pfam" id="PF00072">
    <property type="entry name" value="Response_reg"/>
    <property type="match status" value="1"/>
</dbReference>
<dbReference type="GO" id="GO:0005634">
    <property type="term" value="C:nucleus"/>
    <property type="evidence" value="ECO:0007669"/>
    <property type="project" value="UniProtKB-SubCell"/>
</dbReference>
<dbReference type="Gene3D" id="1.10.10.10">
    <property type="entry name" value="Winged helix-like DNA-binding domain superfamily/Winged helix DNA-binding domain"/>
    <property type="match status" value="1"/>
</dbReference>
<evidence type="ECO:0000256" key="7">
    <source>
        <dbReference type="ARBA" id="ARBA00023242"/>
    </source>
</evidence>
<evidence type="ECO:0000256" key="3">
    <source>
        <dbReference type="ARBA" id="ARBA00023012"/>
    </source>
</evidence>
<evidence type="ECO:0000259" key="9">
    <source>
        <dbReference type="PROSITE" id="PS50110"/>
    </source>
</evidence>
<organism evidence="10 11">
    <name type="scientific">Blyttiomyces helicus</name>
    <dbReference type="NCBI Taxonomy" id="388810"/>
    <lineage>
        <taxon>Eukaryota</taxon>
        <taxon>Fungi</taxon>
        <taxon>Fungi incertae sedis</taxon>
        <taxon>Chytridiomycota</taxon>
        <taxon>Chytridiomycota incertae sedis</taxon>
        <taxon>Chytridiomycetes</taxon>
        <taxon>Chytridiomycetes incertae sedis</taxon>
        <taxon>Blyttiomyces</taxon>
    </lineage>
</organism>
<evidence type="ECO:0000256" key="5">
    <source>
        <dbReference type="ARBA" id="ARBA00023125"/>
    </source>
</evidence>
<evidence type="ECO:0000256" key="2">
    <source>
        <dbReference type="ARBA" id="ARBA00022553"/>
    </source>
</evidence>
<dbReference type="SUPFAM" id="SSF46785">
    <property type="entry name" value="Winged helix' DNA-binding domain"/>
    <property type="match status" value="1"/>
</dbReference>
<dbReference type="FunFam" id="1.10.10.10:FF:000027">
    <property type="entry name" value="Heat shock transcription factor 1"/>
    <property type="match status" value="1"/>
</dbReference>
<keyword evidence="2" id="KW-0597">Phosphoprotein</keyword>
<dbReference type="Gene3D" id="3.40.50.2300">
    <property type="match status" value="1"/>
</dbReference>
<dbReference type="PANTHER" id="PTHR45339">
    <property type="entry name" value="HYBRID SIGNAL TRANSDUCTION HISTIDINE KINASE J"/>
    <property type="match status" value="1"/>
</dbReference>
<dbReference type="Proteomes" id="UP000269721">
    <property type="component" value="Unassembled WGS sequence"/>
</dbReference>
<dbReference type="SMART" id="SM00415">
    <property type="entry name" value="HSF"/>
    <property type="match status" value="1"/>
</dbReference>
<dbReference type="InterPro" id="IPR036390">
    <property type="entry name" value="WH_DNA-bd_sf"/>
</dbReference>
<gene>
    <name evidence="10" type="ORF">BDK51DRAFT_23972</name>
</gene>
<keyword evidence="5 10" id="KW-0238">DNA-binding</keyword>
<dbReference type="InterPro" id="IPR011006">
    <property type="entry name" value="CheY-like_superfamily"/>
</dbReference>
<dbReference type="InterPro" id="IPR036388">
    <property type="entry name" value="WH-like_DNA-bd_sf"/>
</dbReference>
<dbReference type="SUPFAM" id="SSF52172">
    <property type="entry name" value="CheY-like"/>
    <property type="match status" value="1"/>
</dbReference>
<sequence length="274" mass="30532">LLEDESVADSIRWTPSGDTFVVKDANNFARFVLPKYFKHNNFSSFVRQLNKYDFHKVKGTEHGRVYGDQAWEFHHPNFQLQHRSLLDGIKRKASIAKARRSSAPNPAAQVASLERFQSIMADYAKEMAANYIAIVDSIAAVRRAVMAQEQVTGHGWSQPPRVLIVEDDVVSRRISTKILQGTGCSFDVAVDGVEAVERMSCGNKYDVVLMNIILPNLDGIAATTKIREFDQSTPIISVTSNATPTDRISYLAKGITDMLPKPFDKQSLVGMIGR</sequence>
<keyword evidence="4" id="KW-0805">Transcription regulation</keyword>
<dbReference type="AlphaFoldDB" id="A0A4P9WGF7"/>
<feature type="domain" description="Response regulatory" evidence="9">
    <location>
        <begin position="161"/>
        <end position="274"/>
    </location>
</feature>
<evidence type="ECO:0000313" key="10">
    <source>
        <dbReference type="EMBL" id="RKO89546.1"/>
    </source>
</evidence>
<dbReference type="EMBL" id="KZ996028">
    <property type="protein sequence ID" value="RKO89546.1"/>
    <property type="molecule type" value="Genomic_DNA"/>
</dbReference>
<keyword evidence="7" id="KW-0539">Nucleus</keyword>
<evidence type="ECO:0000256" key="6">
    <source>
        <dbReference type="ARBA" id="ARBA00023163"/>
    </source>
</evidence>
<keyword evidence="6" id="KW-0804">Transcription</keyword>
<dbReference type="PROSITE" id="PS00434">
    <property type="entry name" value="HSF_DOMAIN"/>
    <property type="match status" value="1"/>
</dbReference>
<reference evidence="11" key="1">
    <citation type="journal article" date="2018" name="Nat. Microbiol.">
        <title>Leveraging single-cell genomics to expand the fungal tree of life.</title>
        <authorList>
            <person name="Ahrendt S.R."/>
            <person name="Quandt C.A."/>
            <person name="Ciobanu D."/>
            <person name="Clum A."/>
            <person name="Salamov A."/>
            <person name="Andreopoulos B."/>
            <person name="Cheng J.F."/>
            <person name="Woyke T."/>
            <person name="Pelin A."/>
            <person name="Henrissat B."/>
            <person name="Reynolds N.K."/>
            <person name="Benny G.L."/>
            <person name="Smith M.E."/>
            <person name="James T.Y."/>
            <person name="Grigoriev I.V."/>
        </authorList>
    </citation>
    <scope>NUCLEOTIDE SEQUENCE [LARGE SCALE GENOMIC DNA]</scope>
</reference>
<protein>
    <submittedName>
        <fullName evidence="10">HSF-type DNA-binding-domain-containing protein</fullName>
    </submittedName>
</protein>
<dbReference type="InterPro" id="IPR000232">
    <property type="entry name" value="HSF_DNA-bd"/>
</dbReference>
<evidence type="ECO:0000256" key="8">
    <source>
        <dbReference type="PROSITE-ProRule" id="PRU00169"/>
    </source>
</evidence>
<dbReference type="GO" id="GO:0000160">
    <property type="term" value="P:phosphorelay signal transduction system"/>
    <property type="evidence" value="ECO:0007669"/>
    <property type="project" value="UniProtKB-KW"/>
</dbReference>
<dbReference type="PANTHER" id="PTHR45339:SF1">
    <property type="entry name" value="HYBRID SIGNAL TRANSDUCTION HISTIDINE KINASE J"/>
    <property type="match status" value="1"/>
</dbReference>
<feature type="non-terminal residue" evidence="10">
    <location>
        <position position="1"/>
    </location>
</feature>
<dbReference type="OrthoDB" id="60033at2759"/>
<keyword evidence="3" id="KW-0902">Two-component regulatory system</keyword>
<dbReference type="PROSITE" id="PS50110">
    <property type="entry name" value="RESPONSE_REGULATORY"/>
    <property type="match status" value="1"/>
</dbReference>
<keyword evidence="11" id="KW-1185">Reference proteome</keyword>
<accession>A0A4P9WGF7</accession>
<evidence type="ECO:0000313" key="11">
    <source>
        <dbReference type="Proteomes" id="UP000269721"/>
    </source>
</evidence>
<dbReference type="GO" id="GO:0043565">
    <property type="term" value="F:sequence-specific DNA binding"/>
    <property type="evidence" value="ECO:0007669"/>
    <property type="project" value="InterPro"/>
</dbReference>
<evidence type="ECO:0000256" key="4">
    <source>
        <dbReference type="ARBA" id="ARBA00023015"/>
    </source>
</evidence>
<dbReference type="PRINTS" id="PR00056">
    <property type="entry name" value="HSFDOMAIN"/>
</dbReference>
<evidence type="ECO:0000256" key="1">
    <source>
        <dbReference type="ARBA" id="ARBA00004123"/>
    </source>
</evidence>
<name>A0A4P9WGF7_9FUNG</name>